<keyword evidence="1" id="KW-1133">Transmembrane helix</keyword>
<evidence type="ECO:0000256" key="1">
    <source>
        <dbReference type="SAM" id="Phobius"/>
    </source>
</evidence>
<keyword evidence="3" id="KW-0378">Hydrolase</keyword>
<feature type="transmembrane region" description="Helical" evidence="1">
    <location>
        <begin position="174"/>
        <end position="195"/>
    </location>
</feature>
<keyword evidence="1" id="KW-0812">Transmembrane</keyword>
<evidence type="ECO:0000313" key="4">
    <source>
        <dbReference type="Proteomes" id="UP001207337"/>
    </source>
</evidence>
<accession>A0ABT3PYH0</accession>
<feature type="transmembrane region" description="Helical" evidence="1">
    <location>
        <begin position="146"/>
        <end position="167"/>
    </location>
</feature>
<keyword evidence="1" id="KW-0472">Membrane</keyword>
<feature type="domain" description="CAAX prenyl protease 2/Lysostaphin resistance protein A-like" evidence="2">
    <location>
        <begin position="136"/>
        <end position="238"/>
    </location>
</feature>
<keyword evidence="3" id="KW-0645">Protease</keyword>
<name>A0ABT3PYH0_9BACT</name>
<dbReference type="EMBL" id="JAJNDC010000002">
    <property type="protein sequence ID" value="MCW9712831.1"/>
    <property type="molecule type" value="Genomic_DNA"/>
</dbReference>
<feature type="transmembrane region" description="Helical" evidence="1">
    <location>
        <begin position="20"/>
        <end position="38"/>
    </location>
</feature>
<evidence type="ECO:0000259" key="2">
    <source>
        <dbReference type="Pfam" id="PF02517"/>
    </source>
</evidence>
<dbReference type="RefSeq" id="WP_265789103.1">
    <property type="nucleotide sequence ID" value="NZ_BAABRS010000002.1"/>
</dbReference>
<feature type="transmembrane region" description="Helical" evidence="1">
    <location>
        <begin position="58"/>
        <end position="83"/>
    </location>
</feature>
<evidence type="ECO:0000313" key="3">
    <source>
        <dbReference type="EMBL" id="MCW9712831.1"/>
    </source>
</evidence>
<dbReference type="InterPro" id="IPR003675">
    <property type="entry name" value="Rce1/LyrA-like_dom"/>
</dbReference>
<dbReference type="GO" id="GO:0008237">
    <property type="term" value="F:metallopeptidase activity"/>
    <property type="evidence" value="ECO:0007669"/>
    <property type="project" value="UniProtKB-KW"/>
</dbReference>
<reference evidence="3 4" key="1">
    <citation type="submission" date="2021-11" db="EMBL/GenBank/DDBJ databases">
        <title>Aliifidinibius sp. nov., a new bacterium isolated from saline soil.</title>
        <authorList>
            <person name="Galisteo C."/>
            <person name="De La Haba R."/>
            <person name="Sanchez-Porro C."/>
            <person name="Ventosa A."/>
        </authorList>
    </citation>
    <scope>NUCLEOTIDE SEQUENCE [LARGE SCALE GENOMIC DNA]</scope>
    <source>
        <strain evidence="3 4">KACC 190600</strain>
    </source>
</reference>
<gene>
    <name evidence="3" type="ORF">LQ318_07935</name>
</gene>
<comment type="caution">
    <text evidence="3">The sequence shown here is derived from an EMBL/GenBank/DDBJ whole genome shotgun (WGS) entry which is preliminary data.</text>
</comment>
<feature type="transmembrane region" description="Helical" evidence="1">
    <location>
        <begin position="104"/>
        <end position="126"/>
    </location>
</feature>
<sequence length="242" mass="27526">MTKPGSTIKRYFSTTHSLLYSYLISLPLLILYEVLIRVSQPGQDQIVRISVDMWIKTLFSYVDPNVLSITLILVAVLGLFILYKERHRLSSLKLKYFLIMIFEASIYAFVLSILISLTVGSLVQLIQSSPIESLSILQKMALSLGAGLYEELFFRVILVSTLLWIFNHFFKKQVVAYTGAIIIAALLFSLAHYFGSMGDPFTLGSFLFRFLFGLSLNAIYIWRGFGMAAWTHAIYDLMVIVF</sequence>
<protein>
    <submittedName>
        <fullName evidence="3">CPBP family intramembrane metalloprotease</fullName>
    </submittedName>
</protein>
<proteinExistence type="predicted"/>
<dbReference type="Proteomes" id="UP001207337">
    <property type="component" value="Unassembled WGS sequence"/>
</dbReference>
<dbReference type="Pfam" id="PF02517">
    <property type="entry name" value="Rce1-like"/>
    <property type="match status" value="1"/>
</dbReference>
<keyword evidence="4" id="KW-1185">Reference proteome</keyword>
<keyword evidence="3" id="KW-0482">Metalloprotease</keyword>
<organism evidence="3 4">
    <name type="scientific">Fodinibius salicampi</name>
    <dbReference type="NCBI Taxonomy" id="1920655"/>
    <lineage>
        <taxon>Bacteria</taxon>
        <taxon>Pseudomonadati</taxon>
        <taxon>Balneolota</taxon>
        <taxon>Balneolia</taxon>
        <taxon>Balneolales</taxon>
        <taxon>Balneolaceae</taxon>
        <taxon>Fodinibius</taxon>
    </lineage>
</organism>
<feature type="transmembrane region" description="Helical" evidence="1">
    <location>
        <begin position="201"/>
        <end position="222"/>
    </location>
</feature>